<organism evidence="2 3">
    <name type="scientific">Stereocaulon virgatum</name>
    <dbReference type="NCBI Taxonomy" id="373712"/>
    <lineage>
        <taxon>Eukaryota</taxon>
        <taxon>Fungi</taxon>
        <taxon>Dikarya</taxon>
        <taxon>Ascomycota</taxon>
        <taxon>Pezizomycotina</taxon>
        <taxon>Lecanoromycetes</taxon>
        <taxon>OSLEUM clade</taxon>
        <taxon>Lecanoromycetidae</taxon>
        <taxon>Lecanorales</taxon>
        <taxon>Lecanorineae</taxon>
        <taxon>Stereocaulaceae</taxon>
        <taxon>Stereocaulon</taxon>
    </lineage>
</organism>
<dbReference type="Proteomes" id="UP001590950">
    <property type="component" value="Unassembled WGS sequence"/>
</dbReference>
<name>A0ABR4ADC6_9LECA</name>
<keyword evidence="3" id="KW-1185">Reference proteome</keyword>
<evidence type="ECO:0000313" key="2">
    <source>
        <dbReference type="EMBL" id="KAL2042724.1"/>
    </source>
</evidence>
<protein>
    <submittedName>
        <fullName evidence="2">Uncharacterized protein</fullName>
    </submittedName>
</protein>
<evidence type="ECO:0000256" key="1">
    <source>
        <dbReference type="SAM" id="MobiDB-lite"/>
    </source>
</evidence>
<reference evidence="2 3" key="1">
    <citation type="submission" date="2024-09" db="EMBL/GenBank/DDBJ databases">
        <title>Rethinking Asexuality: The Enigmatic Case of Functional Sexual Genes in Lepraria (Stereocaulaceae).</title>
        <authorList>
            <person name="Doellman M."/>
            <person name="Sun Y."/>
            <person name="Barcenas-Pena A."/>
            <person name="Lumbsch H.T."/>
            <person name="Grewe F."/>
        </authorList>
    </citation>
    <scope>NUCLEOTIDE SEQUENCE [LARGE SCALE GENOMIC DNA]</scope>
    <source>
        <strain evidence="2 3">Mercado 3170</strain>
    </source>
</reference>
<evidence type="ECO:0000313" key="3">
    <source>
        <dbReference type="Proteomes" id="UP001590950"/>
    </source>
</evidence>
<proteinExistence type="predicted"/>
<sequence length="192" mass="21448">MAPRGQISQPRRNTPSRDTQDLRQTSLTTQSSNPGLTSRQETSNQQRSSGNPNSIVDTTTRMHGRATKTFDPGSQPPSADRISTYKSEKQYRDLLGVVSQAFNEEHIQYESRTAHIAGTSMRAYHRSILQEGLMKSRPGQGLGPMDRYLAEGPAEQYAVLCRPGSSIMSTYNGYRCLERMDGSIDTNEWAQE</sequence>
<comment type="caution">
    <text evidence="2">The sequence shown here is derived from an EMBL/GenBank/DDBJ whole genome shotgun (WGS) entry which is preliminary data.</text>
</comment>
<accession>A0ABR4ADC6</accession>
<dbReference type="EMBL" id="JBEFKJ010000013">
    <property type="protein sequence ID" value="KAL2042724.1"/>
    <property type="molecule type" value="Genomic_DNA"/>
</dbReference>
<gene>
    <name evidence="2" type="ORF">N7G274_004483</name>
</gene>
<feature type="region of interest" description="Disordered" evidence="1">
    <location>
        <begin position="1"/>
        <end position="58"/>
    </location>
</feature>